<gene>
    <name evidence="1" type="ORF">FBU59_004422</name>
</gene>
<evidence type="ECO:0000313" key="2">
    <source>
        <dbReference type="Proteomes" id="UP001150603"/>
    </source>
</evidence>
<proteinExistence type="predicted"/>
<reference evidence="1" key="1">
    <citation type="submission" date="2022-07" db="EMBL/GenBank/DDBJ databases">
        <title>Phylogenomic reconstructions and comparative analyses of Kickxellomycotina fungi.</title>
        <authorList>
            <person name="Reynolds N.K."/>
            <person name="Stajich J.E."/>
            <person name="Barry K."/>
            <person name="Grigoriev I.V."/>
            <person name="Crous P."/>
            <person name="Smith M.E."/>
        </authorList>
    </citation>
    <scope>NUCLEOTIDE SEQUENCE</scope>
    <source>
        <strain evidence="1">NRRL 5244</strain>
    </source>
</reference>
<accession>A0ACC1J5K1</accession>
<dbReference type="EMBL" id="JANBPW010003157">
    <property type="protein sequence ID" value="KAJ1938482.1"/>
    <property type="molecule type" value="Genomic_DNA"/>
</dbReference>
<name>A0ACC1J5K1_9FUNG</name>
<evidence type="ECO:0000313" key="1">
    <source>
        <dbReference type="EMBL" id="KAJ1938482.1"/>
    </source>
</evidence>
<comment type="caution">
    <text evidence="1">The sequence shown here is derived from an EMBL/GenBank/DDBJ whole genome shotgun (WGS) entry which is preliminary data.</text>
</comment>
<keyword evidence="2" id="KW-1185">Reference proteome</keyword>
<dbReference type="Proteomes" id="UP001150603">
    <property type="component" value="Unassembled WGS sequence"/>
</dbReference>
<organism evidence="1 2">
    <name type="scientific">Linderina macrospora</name>
    <dbReference type="NCBI Taxonomy" id="4868"/>
    <lineage>
        <taxon>Eukaryota</taxon>
        <taxon>Fungi</taxon>
        <taxon>Fungi incertae sedis</taxon>
        <taxon>Zoopagomycota</taxon>
        <taxon>Kickxellomycotina</taxon>
        <taxon>Kickxellomycetes</taxon>
        <taxon>Kickxellales</taxon>
        <taxon>Kickxellaceae</taxon>
        <taxon>Linderina</taxon>
    </lineage>
</organism>
<protein>
    <submittedName>
        <fullName evidence="1">Uncharacterized protein</fullName>
    </submittedName>
</protein>
<sequence>ISDFYGNASGTRDTILYASCFDANAGVFESLLTENDAIISDALNHASIIDGVRLCKAKRFRYANGDVKDLELQLQKAEEAGCKVKMVATDGVFSMDGVIAPLREICDVVEKYNAVLFVDDAHATGFLGKTGRGTGEYWDVIDRIHLVNSTLGKALGGASGGYTTGHELLVSALRNTSRPYLFSNTLAPSVVGAAKAAIDLVDNPATRTPLLDQLWGNAKLFRDRMSAAGFTLAGKDHAIIPVMLGDARLASDMADRLLKRGIYVIGFSYPVVPKDKARIRVQISAAHSLDQVNRAVDAFIEVGKELSIIS</sequence>
<feature type="non-terminal residue" evidence="1">
    <location>
        <position position="1"/>
    </location>
</feature>